<dbReference type="Pfam" id="PF25390">
    <property type="entry name" value="WD40_RLD"/>
    <property type="match status" value="1"/>
</dbReference>
<evidence type="ECO:0000259" key="3">
    <source>
        <dbReference type="Pfam" id="PF25390"/>
    </source>
</evidence>
<sequence>MQKVYCFGNNGNGELGLGAIEDDYILTPRKQRLPYNRRQYSLLQLSSGRNHTLLLLKNIHLDQNVIFSCGSNERLQLGRNGSWKKLEQVDGLHHHNIVRIACGSNHCLVLSEAGQLFSWGCNLFGQLGLGSREEFEIAKPSLIKKLATKQIIQISCGGNHCLALTKNGEVYSWGSNAFGQIGIGNSGYCISMPMLLTSLQWTPVRQISAGG</sequence>
<protein>
    <recommendedName>
        <fullName evidence="3">RCC1-like domain-containing protein</fullName>
    </recommendedName>
</protein>
<dbReference type="EMBL" id="MUJZ01026652">
    <property type="protein sequence ID" value="OTF78710.1"/>
    <property type="molecule type" value="Genomic_DNA"/>
</dbReference>
<dbReference type="Gene3D" id="2.130.10.30">
    <property type="entry name" value="Regulator of chromosome condensation 1/beta-lactamase-inhibitor protein II"/>
    <property type="match status" value="2"/>
</dbReference>
<keyword evidence="1" id="KW-0677">Repeat</keyword>
<feature type="repeat" description="RCC1" evidence="2">
    <location>
        <begin position="64"/>
        <end position="113"/>
    </location>
</feature>
<feature type="domain" description="RCC1-like" evidence="3">
    <location>
        <begin position="3"/>
        <end position="210"/>
    </location>
</feature>
<dbReference type="PANTHER" id="PTHR22872">
    <property type="entry name" value="BTK-BINDING PROTEIN-RELATED"/>
    <property type="match status" value="1"/>
</dbReference>
<dbReference type="InterPro" id="IPR051625">
    <property type="entry name" value="Signaling_Regulatory_Domain"/>
</dbReference>
<evidence type="ECO:0000313" key="5">
    <source>
        <dbReference type="Proteomes" id="UP000194236"/>
    </source>
</evidence>
<reference evidence="4 5" key="1">
    <citation type="submission" date="2017-03" db="EMBL/GenBank/DDBJ databases">
        <title>Genome Survey of Euroglyphus maynei.</title>
        <authorList>
            <person name="Arlian L.G."/>
            <person name="Morgan M.S."/>
            <person name="Rider S.D."/>
        </authorList>
    </citation>
    <scope>NUCLEOTIDE SEQUENCE [LARGE SCALE GENOMIC DNA]</scope>
    <source>
        <strain evidence="4">Arlian Lab</strain>
        <tissue evidence="4">Whole body</tissue>
    </source>
</reference>
<dbReference type="InterPro" id="IPR009091">
    <property type="entry name" value="RCC1/BLIP-II"/>
</dbReference>
<dbReference type="PROSITE" id="PS50012">
    <property type="entry name" value="RCC1_3"/>
    <property type="match status" value="4"/>
</dbReference>
<name>A0A1Y3BCS1_EURMA</name>
<dbReference type="PANTHER" id="PTHR22872:SF9">
    <property type="entry name" value="X-LINKED RETINITIS PIGMENTOSA GTPASE REGULATOR"/>
    <property type="match status" value="1"/>
</dbReference>
<feature type="repeat" description="RCC1" evidence="2">
    <location>
        <begin position="2"/>
        <end position="58"/>
    </location>
</feature>
<gene>
    <name evidence="4" type="ORF">BLA29_009848</name>
</gene>
<feature type="repeat" description="RCC1" evidence="2">
    <location>
        <begin position="168"/>
        <end position="211"/>
    </location>
</feature>
<proteinExistence type="predicted"/>
<evidence type="ECO:0000256" key="2">
    <source>
        <dbReference type="PROSITE-ProRule" id="PRU00235"/>
    </source>
</evidence>
<dbReference type="InterPro" id="IPR058923">
    <property type="entry name" value="RCC1-like_dom"/>
</dbReference>
<accession>A0A1Y3BCS1</accession>
<comment type="caution">
    <text evidence="4">The sequence shown here is derived from an EMBL/GenBank/DDBJ whole genome shotgun (WGS) entry which is preliminary data.</text>
</comment>
<dbReference type="InterPro" id="IPR000408">
    <property type="entry name" value="Reg_chr_condens"/>
</dbReference>
<feature type="repeat" description="RCC1" evidence="2">
    <location>
        <begin position="114"/>
        <end position="167"/>
    </location>
</feature>
<dbReference type="AlphaFoldDB" id="A0A1Y3BCS1"/>
<keyword evidence="5" id="KW-1185">Reference proteome</keyword>
<organism evidence="4 5">
    <name type="scientific">Euroglyphus maynei</name>
    <name type="common">Mayne's house dust mite</name>
    <dbReference type="NCBI Taxonomy" id="6958"/>
    <lineage>
        <taxon>Eukaryota</taxon>
        <taxon>Metazoa</taxon>
        <taxon>Ecdysozoa</taxon>
        <taxon>Arthropoda</taxon>
        <taxon>Chelicerata</taxon>
        <taxon>Arachnida</taxon>
        <taxon>Acari</taxon>
        <taxon>Acariformes</taxon>
        <taxon>Sarcoptiformes</taxon>
        <taxon>Astigmata</taxon>
        <taxon>Psoroptidia</taxon>
        <taxon>Analgoidea</taxon>
        <taxon>Pyroglyphidae</taxon>
        <taxon>Pyroglyphinae</taxon>
        <taxon>Euroglyphus</taxon>
    </lineage>
</organism>
<feature type="non-terminal residue" evidence="4">
    <location>
        <position position="211"/>
    </location>
</feature>
<dbReference type="OrthoDB" id="5981550at2759"/>
<dbReference type="Proteomes" id="UP000194236">
    <property type="component" value="Unassembled WGS sequence"/>
</dbReference>
<evidence type="ECO:0000313" key="4">
    <source>
        <dbReference type="EMBL" id="OTF78710.1"/>
    </source>
</evidence>
<dbReference type="SUPFAM" id="SSF50985">
    <property type="entry name" value="RCC1/BLIP-II"/>
    <property type="match status" value="1"/>
</dbReference>
<dbReference type="PRINTS" id="PR00633">
    <property type="entry name" value="RCCNDNSATION"/>
</dbReference>
<evidence type="ECO:0000256" key="1">
    <source>
        <dbReference type="ARBA" id="ARBA00022737"/>
    </source>
</evidence>